<keyword evidence="8" id="KW-0769">Symport</keyword>
<evidence type="ECO:0000313" key="10">
    <source>
        <dbReference type="EMBL" id="VDD79327.1"/>
    </source>
</evidence>
<evidence type="ECO:0000256" key="8">
    <source>
        <dbReference type="RuleBase" id="RU003732"/>
    </source>
</evidence>
<feature type="binding site" evidence="6">
    <location>
        <position position="59"/>
    </location>
    <ligand>
        <name>Na(+)</name>
        <dbReference type="ChEBI" id="CHEBI:29101"/>
        <label>1</label>
    </ligand>
</feature>
<evidence type="ECO:0000256" key="4">
    <source>
        <dbReference type="ARBA" id="ARBA00022989"/>
    </source>
</evidence>
<dbReference type="GO" id="GO:0046872">
    <property type="term" value="F:metal ion binding"/>
    <property type="evidence" value="ECO:0007669"/>
    <property type="project" value="UniProtKB-KW"/>
</dbReference>
<evidence type="ECO:0000256" key="5">
    <source>
        <dbReference type="ARBA" id="ARBA00023136"/>
    </source>
</evidence>
<gene>
    <name evidence="10" type="ORF">MCOS_LOCUS5330</name>
</gene>
<feature type="binding site" evidence="6">
    <location>
        <position position="347"/>
    </location>
    <ligand>
        <name>Na(+)</name>
        <dbReference type="ChEBI" id="CHEBI:29101"/>
        <label>1</label>
    </ligand>
</feature>
<dbReference type="SUPFAM" id="SSF161070">
    <property type="entry name" value="SNF-like"/>
    <property type="match status" value="1"/>
</dbReference>
<reference evidence="10 11" key="1">
    <citation type="submission" date="2018-10" db="EMBL/GenBank/DDBJ databases">
        <authorList>
            <consortium name="Pathogen Informatics"/>
        </authorList>
    </citation>
    <scope>NUCLEOTIDE SEQUENCE [LARGE SCALE GENOMIC DNA]</scope>
</reference>
<accession>A0A158QTU9</accession>
<feature type="transmembrane region" description="Helical" evidence="9">
    <location>
        <begin position="495"/>
        <end position="513"/>
    </location>
</feature>
<proteinExistence type="inferred from homology"/>
<feature type="transmembrane region" description="Helical" evidence="9">
    <location>
        <begin position="76"/>
        <end position="97"/>
    </location>
</feature>
<protein>
    <recommendedName>
        <fullName evidence="8">Transporter</fullName>
    </recommendedName>
</protein>
<dbReference type="PANTHER" id="PTHR11616:SF309">
    <property type="entry name" value="TRANSPORTER"/>
    <property type="match status" value="1"/>
</dbReference>
<keyword evidence="4 9" id="KW-1133">Transmembrane helix</keyword>
<keyword evidence="5 9" id="KW-0472">Membrane</keyword>
<dbReference type="GO" id="GO:0006865">
    <property type="term" value="P:amino acid transport"/>
    <property type="evidence" value="ECO:0007669"/>
    <property type="project" value="TreeGrafter"/>
</dbReference>
<keyword evidence="3 8" id="KW-0812">Transmembrane</keyword>
<dbReference type="OrthoDB" id="6581954at2759"/>
<dbReference type="PRINTS" id="PR00176">
    <property type="entry name" value="NANEUSMPORT"/>
</dbReference>
<dbReference type="InterPro" id="IPR000175">
    <property type="entry name" value="Na/ntran_symport"/>
</dbReference>
<feature type="transmembrane region" description="Helical" evidence="9">
    <location>
        <begin position="575"/>
        <end position="597"/>
    </location>
</feature>
<feature type="binding site" evidence="6">
    <location>
        <position position="52"/>
    </location>
    <ligand>
        <name>Na(+)</name>
        <dbReference type="ChEBI" id="CHEBI:29101"/>
        <label>1</label>
    </ligand>
</feature>
<feature type="transmembrane region" description="Helical" evidence="9">
    <location>
        <begin position="46"/>
        <end position="64"/>
    </location>
</feature>
<feature type="binding site" evidence="6">
    <location>
        <position position="55"/>
    </location>
    <ligand>
        <name>Na(+)</name>
        <dbReference type="ChEBI" id="CHEBI:29101"/>
        <label>1</label>
    </ligand>
</feature>
<feature type="binding site" evidence="6">
    <location>
        <position position="412"/>
    </location>
    <ligand>
        <name>Na(+)</name>
        <dbReference type="ChEBI" id="CHEBI:29101"/>
        <label>1</label>
    </ligand>
</feature>
<feature type="binding site" evidence="6">
    <location>
        <position position="315"/>
    </location>
    <ligand>
        <name>Na(+)</name>
        <dbReference type="ChEBI" id="CHEBI:29101"/>
        <label>1</label>
    </ligand>
</feature>
<keyword evidence="7" id="KW-1015">Disulfide bond</keyword>
<dbReference type="EMBL" id="UXSR01005190">
    <property type="protein sequence ID" value="VDD79327.1"/>
    <property type="molecule type" value="Genomic_DNA"/>
</dbReference>
<dbReference type="GO" id="GO:0035725">
    <property type="term" value="P:sodium ion transmembrane transport"/>
    <property type="evidence" value="ECO:0007669"/>
    <property type="project" value="TreeGrafter"/>
</dbReference>
<evidence type="ECO:0000256" key="6">
    <source>
        <dbReference type="PIRSR" id="PIRSR600175-1"/>
    </source>
</evidence>
<dbReference type="PROSITE" id="PS50267">
    <property type="entry name" value="NA_NEUROTRAN_SYMP_3"/>
    <property type="match status" value="1"/>
</dbReference>
<dbReference type="Pfam" id="PF00209">
    <property type="entry name" value="SNF"/>
    <property type="match status" value="1"/>
</dbReference>
<keyword evidence="11" id="KW-1185">Reference proteome</keyword>
<organism evidence="10 11">
    <name type="scientific">Mesocestoides corti</name>
    <name type="common">Flatworm</name>
    <dbReference type="NCBI Taxonomy" id="53468"/>
    <lineage>
        <taxon>Eukaryota</taxon>
        <taxon>Metazoa</taxon>
        <taxon>Spiralia</taxon>
        <taxon>Lophotrochozoa</taxon>
        <taxon>Platyhelminthes</taxon>
        <taxon>Cestoda</taxon>
        <taxon>Eucestoda</taxon>
        <taxon>Cyclophyllidea</taxon>
        <taxon>Mesocestoididae</taxon>
        <taxon>Mesocestoides</taxon>
    </lineage>
</organism>
<feature type="transmembrane region" description="Helical" evidence="9">
    <location>
        <begin position="341"/>
        <end position="364"/>
    </location>
</feature>
<comment type="subcellular location">
    <subcellularLocation>
        <location evidence="1">Membrane</location>
        <topology evidence="1">Multi-pass membrane protein</topology>
    </subcellularLocation>
</comment>
<feature type="transmembrane region" description="Helical" evidence="9">
    <location>
        <begin position="312"/>
        <end position="329"/>
    </location>
</feature>
<evidence type="ECO:0000313" key="11">
    <source>
        <dbReference type="Proteomes" id="UP000267029"/>
    </source>
</evidence>
<evidence type="ECO:0000256" key="9">
    <source>
        <dbReference type="SAM" id="Phobius"/>
    </source>
</evidence>
<feature type="binding site" evidence="6">
    <location>
        <position position="415"/>
    </location>
    <ligand>
        <name>Na(+)</name>
        <dbReference type="ChEBI" id="CHEBI:29101"/>
        <label>1</label>
    </ligand>
</feature>
<evidence type="ECO:0000256" key="7">
    <source>
        <dbReference type="PIRSR" id="PIRSR600175-2"/>
    </source>
</evidence>
<dbReference type="GO" id="GO:0015293">
    <property type="term" value="F:symporter activity"/>
    <property type="evidence" value="ECO:0007669"/>
    <property type="project" value="UniProtKB-KW"/>
</dbReference>
<dbReference type="NCBIfam" id="NF037979">
    <property type="entry name" value="Na_transp"/>
    <property type="match status" value="1"/>
</dbReference>
<evidence type="ECO:0000256" key="3">
    <source>
        <dbReference type="ARBA" id="ARBA00022692"/>
    </source>
</evidence>
<feature type="transmembrane region" description="Helical" evidence="9">
    <location>
        <begin position="459"/>
        <end position="483"/>
    </location>
</feature>
<dbReference type="InterPro" id="IPR037272">
    <property type="entry name" value="SNS_sf"/>
</dbReference>
<evidence type="ECO:0000256" key="2">
    <source>
        <dbReference type="ARBA" id="ARBA00022448"/>
    </source>
</evidence>
<dbReference type="AlphaFoldDB" id="A0A158QTU9"/>
<dbReference type="STRING" id="53468.A0A158QTU9"/>
<feature type="transmembrane region" description="Helical" evidence="9">
    <location>
        <begin position="397"/>
        <end position="414"/>
    </location>
</feature>
<keyword evidence="6" id="KW-0479">Metal-binding</keyword>
<feature type="disulfide bond" evidence="7">
    <location>
        <begin position="157"/>
        <end position="166"/>
    </location>
</feature>
<dbReference type="GO" id="GO:0005886">
    <property type="term" value="C:plasma membrane"/>
    <property type="evidence" value="ECO:0007669"/>
    <property type="project" value="TreeGrafter"/>
</dbReference>
<feature type="transmembrane region" description="Helical" evidence="9">
    <location>
        <begin position="118"/>
        <end position="145"/>
    </location>
</feature>
<feature type="transmembrane region" description="Helical" evidence="9">
    <location>
        <begin position="259"/>
        <end position="276"/>
    </location>
</feature>
<feature type="binding site" evidence="6">
    <location>
        <position position="416"/>
    </location>
    <ligand>
        <name>Na(+)</name>
        <dbReference type="ChEBI" id="CHEBI:29101"/>
        <label>1</label>
    </ligand>
</feature>
<keyword evidence="6" id="KW-0915">Sodium</keyword>
<sequence>MAFKRAIEIDLQSCGDITEGNLDAMDEAIVEADDGERGKWKRKIDFLFACLGFSVGFGNVWRFPYLCFKNGGGAFLIPYFICVLVTGIPMFFLEVSIGQLMSRGGIEAWEIIPLFKGVGYAGMFILFCLNSYYNVILSWIFFYLFASMAKTVPWSTCGNSWNTKFCVDAQTNTSTIPGFNVSLITDPVNEYWEYVYPPRSNTLGGLIFLLFVNRRRVLGISTGIDDVGTVRWELALCLLLAWIVVFLCIFRGIRASGKVLYITATIPFILMAILLGRTASLEGARDGIIYFLQPKWEMLGSLEVWSDAGTQIFFSYSISLGTLTALGSFNDFHHNTVRDTVLFAGLNSLTSFLAGCIIFCTLGYMSVTSGVPIKDVAESGPGLAFVAYPKALSTMPLSPLWSVLFFCMLFLLGLDSQATADVYLSALWVLKLFVGVEGLVAGVADMFPGVFSKKKSRLLLTILSCVICFFVGLLMVTNGGIYIFQLFDYYVGSRIVLLVAMFECIVIGFAFGARRFEKCLRKMYNRQFFYFPSIIYCGIVPWFSLALFIFSVIVYGKLTYKRSSDVYEFPQYSVMVGWLLASCSVICIPIVAVYRIVKAEGTFFQRIRLLCQPNLTKSALLHLEESDDFSKNLDVSDKTDQNVFESMELPDGSLSQSLDSFGRQL</sequence>
<evidence type="ECO:0000256" key="1">
    <source>
        <dbReference type="ARBA" id="ARBA00004141"/>
    </source>
</evidence>
<dbReference type="PROSITE" id="PS00610">
    <property type="entry name" value="NA_NEUROTRAN_SYMP_1"/>
    <property type="match status" value="1"/>
</dbReference>
<name>A0A158QTU9_MESCO</name>
<comment type="similarity">
    <text evidence="8">Belongs to the sodium:neurotransmitter symporter (SNF) (TC 2.A.22) family.</text>
</comment>
<dbReference type="PANTHER" id="PTHR11616">
    <property type="entry name" value="SODIUM/CHLORIDE DEPENDENT TRANSPORTER"/>
    <property type="match status" value="1"/>
</dbReference>
<dbReference type="Proteomes" id="UP000267029">
    <property type="component" value="Unassembled WGS sequence"/>
</dbReference>
<keyword evidence="2 8" id="KW-0813">Transport</keyword>
<feature type="transmembrane region" description="Helical" evidence="9">
    <location>
        <begin position="534"/>
        <end position="555"/>
    </location>
</feature>
<feature type="transmembrane region" description="Helical" evidence="9">
    <location>
        <begin position="234"/>
        <end position="253"/>
    </location>
</feature>